<protein>
    <submittedName>
        <fullName evidence="1">Uncharacterized protein</fullName>
    </submittedName>
</protein>
<sequence>MYTNWHQVSREMGLGNLMTNVHGSKALRDTSAISVSGRPFYLQSRFCSHHSRFEHNSIFNFLGVPAALEFIDHQAPFLYWLGRRFTTPHRKGIPVIDHILRWLHMLRGGMEETAGNDLHISVHARYRWVANLQTRCVDVEKEDA</sequence>
<name>A0AAU9MD61_9ASTR</name>
<evidence type="ECO:0000313" key="1">
    <source>
        <dbReference type="EMBL" id="CAH1425001.1"/>
    </source>
</evidence>
<comment type="caution">
    <text evidence="1">The sequence shown here is derived from an EMBL/GenBank/DDBJ whole genome shotgun (WGS) entry which is preliminary data.</text>
</comment>
<gene>
    <name evidence="1" type="ORF">LVIROSA_LOCUS12170</name>
</gene>
<evidence type="ECO:0000313" key="2">
    <source>
        <dbReference type="Proteomes" id="UP001157418"/>
    </source>
</evidence>
<dbReference type="Proteomes" id="UP001157418">
    <property type="component" value="Unassembled WGS sequence"/>
</dbReference>
<keyword evidence="2" id="KW-1185">Reference proteome</keyword>
<dbReference type="EMBL" id="CAKMRJ010002112">
    <property type="protein sequence ID" value="CAH1425001.1"/>
    <property type="molecule type" value="Genomic_DNA"/>
</dbReference>
<proteinExistence type="predicted"/>
<reference evidence="1 2" key="1">
    <citation type="submission" date="2022-01" db="EMBL/GenBank/DDBJ databases">
        <authorList>
            <person name="Xiong W."/>
            <person name="Schranz E."/>
        </authorList>
    </citation>
    <scope>NUCLEOTIDE SEQUENCE [LARGE SCALE GENOMIC DNA]</scope>
</reference>
<dbReference type="AlphaFoldDB" id="A0AAU9MD61"/>
<organism evidence="1 2">
    <name type="scientific">Lactuca virosa</name>
    <dbReference type="NCBI Taxonomy" id="75947"/>
    <lineage>
        <taxon>Eukaryota</taxon>
        <taxon>Viridiplantae</taxon>
        <taxon>Streptophyta</taxon>
        <taxon>Embryophyta</taxon>
        <taxon>Tracheophyta</taxon>
        <taxon>Spermatophyta</taxon>
        <taxon>Magnoliopsida</taxon>
        <taxon>eudicotyledons</taxon>
        <taxon>Gunneridae</taxon>
        <taxon>Pentapetalae</taxon>
        <taxon>asterids</taxon>
        <taxon>campanulids</taxon>
        <taxon>Asterales</taxon>
        <taxon>Asteraceae</taxon>
        <taxon>Cichorioideae</taxon>
        <taxon>Cichorieae</taxon>
        <taxon>Lactucinae</taxon>
        <taxon>Lactuca</taxon>
    </lineage>
</organism>
<accession>A0AAU9MD61</accession>